<protein>
    <submittedName>
        <fullName evidence="3">Plasmid stabilization system protein ParE</fullName>
    </submittedName>
</protein>
<evidence type="ECO:0000256" key="2">
    <source>
        <dbReference type="ARBA" id="ARBA00022649"/>
    </source>
</evidence>
<proteinExistence type="inferred from homology"/>
<dbReference type="Gene3D" id="3.30.2310.20">
    <property type="entry name" value="RelE-like"/>
    <property type="match status" value="1"/>
</dbReference>
<sequence>MKLRFTPEALSEFRELLEYTESHSRQGAVNVNARIQRILKNLADYPLSGTMTDAAGMRRIAVTPYPYLIFYLAAPDEIVIVGIRHAARDPDSMPDSSGDL</sequence>
<evidence type="ECO:0000313" key="3">
    <source>
        <dbReference type="EMBL" id="TWF49763.1"/>
    </source>
</evidence>
<dbReference type="InterPro" id="IPR035093">
    <property type="entry name" value="RelE/ParE_toxin_dom_sf"/>
</dbReference>
<dbReference type="EMBL" id="VIWP01000007">
    <property type="protein sequence ID" value="TWF49763.1"/>
    <property type="molecule type" value="Genomic_DNA"/>
</dbReference>
<dbReference type="Pfam" id="PF05016">
    <property type="entry name" value="ParE_toxin"/>
    <property type="match status" value="1"/>
</dbReference>
<gene>
    <name evidence="3" type="ORF">FHW37_107130</name>
</gene>
<dbReference type="PANTHER" id="PTHR33755:SF8">
    <property type="entry name" value="TOXIN PARE2"/>
    <property type="match status" value="1"/>
</dbReference>
<dbReference type="AlphaFoldDB" id="A0A561QHA1"/>
<dbReference type="OrthoDB" id="595470at2"/>
<dbReference type="PANTHER" id="PTHR33755">
    <property type="entry name" value="TOXIN PARE1-RELATED"/>
    <property type="match status" value="1"/>
</dbReference>
<dbReference type="InterPro" id="IPR007712">
    <property type="entry name" value="RelE/ParE_toxin"/>
</dbReference>
<name>A0A561QHA1_9HYPH</name>
<keyword evidence="2" id="KW-1277">Toxin-antitoxin system</keyword>
<evidence type="ECO:0000256" key="1">
    <source>
        <dbReference type="ARBA" id="ARBA00006226"/>
    </source>
</evidence>
<comment type="similarity">
    <text evidence="1">Belongs to the RelE toxin family.</text>
</comment>
<keyword evidence="4" id="KW-1185">Reference proteome</keyword>
<dbReference type="InterPro" id="IPR051803">
    <property type="entry name" value="TA_system_RelE-like_toxin"/>
</dbReference>
<comment type="caution">
    <text evidence="3">The sequence shown here is derived from an EMBL/GenBank/DDBJ whole genome shotgun (WGS) entry which is preliminary data.</text>
</comment>
<accession>A0A561QHA1</accession>
<dbReference type="RefSeq" id="WP_145641019.1">
    <property type="nucleotide sequence ID" value="NZ_VIWP01000007.1"/>
</dbReference>
<reference evidence="3 4" key="1">
    <citation type="submission" date="2019-06" db="EMBL/GenBank/DDBJ databases">
        <title>Sorghum-associated microbial communities from plants grown in Nebraska, USA.</title>
        <authorList>
            <person name="Schachtman D."/>
        </authorList>
    </citation>
    <scope>NUCLEOTIDE SEQUENCE [LARGE SCALE GENOMIC DNA]</scope>
    <source>
        <strain evidence="3 4">1225</strain>
    </source>
</reference>
<evidence type="ECO:0000313" key="4">
    <source>
        <dbReference type="Proteomes" id="UP000320653"/>
    </source>
</evidence>
<organism evidence="3 4">
    <name type="scientific">Neorhizobium alkalisoli</name>
    <dbReference type="NCBI Taxonomy" id="528178"/>
    <lineage>
        <taxon>Bacteria</taxon>
        <taxon>Pseudomonadati</taxon>
        <taxon>Pseudomonadota</taxon>
        <taxon>Alphaproteobacteria</taxon>
        <taxon>Hyphomicrobiales</taxon>
        <taxon>Rhizobiaceae</taxon>
        <taxon>Rhizobium/Agrobacterium group</taxon>
        <taxon>Neorhizobium</taxon>
    </lineage>
</organism>
<dbReference type="Proteomes" id="UP000320653">
    <property type="component" value="Unassembled WGS sequence"/>
</dbReference>